<accession>A0A974DKS6</accession>
<gene>
    <name evidence="1" type="ORF">XELAEV_18015866mg</name>
</gene>
<dbReference type="Proteomes" id="UP000694892">
    <property type="component" value="Chromosome 2S"/>
</dbReference>
<organism evidence="1 2">
    <name type="scientific">Xenopus laevis</name>
    <name type="common">African clawed frog</name>
    <dbReference type="NCBI Taxonomy" id="8355"/>
    <lineage>
        <taxon>Eukaryota</taxon>
        <taxon>Metazoa</taxon>
        <taxon>Chordata</taxon>
        <taxon>Craniata</taxon>
        <taxon>Vertebrata</taxon>
        <taxon>Euteleostomi</taxon>
        <taxon>Amphibia</taxon>
        <taxon>Batrachia</taxon>
        <taxon>Anura</taxon>
        <taxon>Pipoidea</taxon>
        <taxon>Pipidae</taxon>
        <taxon>Xenopodinae</taxon>
        <taxon>Xenopus</taxon>
        <taxon>Xenopus</taxon>
    </lineage>
</organism>
<reference evidence="2" key="1">
    <citation type="journal article" date="2016" name="Nature">
        <title>Genome evolution in the allotetraploid frog Xenopus laevis.</title>
        <authorList>
            <person name="Session A.M."/>
            <person name="Uno Y."/>
            <person name="Kwon T."/>
            <person name="Chapman J.A."/>
            <person name="Toyoda A."/>
            <person name="Takahashi S."/>
            <person name="Fukui A."/>
            <person name="Hikosaka A."/>
            <person name="Suzuki A."/>
            <person name="Kondo M."/>
            <person name="van Heeringen S.J."/>
            <person name="Quigley I."/>
            <person name="Heinz S."/>
            <person name="Ogino H."/>
            <person name="Ochi H."/>
            <person name="Hellsten U."/>
            <person name="Lyons J.B."/>
            <person name="Simakov O."/>
            <person name="Putnam N."/>
            <person name="Stites J."/>
            <person name="Kuroki Y."/>
            <person name="Tanaka T."/>
            <person name="Michiue T."/>
            <person name="Watanabe M."/>
            <person name="Bogdanovic O."/>
            <person name="Lister R."/>
            <person name="Georgiou G."/>
            <person name="Paranjpe S.S."/>
            <person name="van Kruijsbergen I."/>
            <person name="Shu S."/>
            <person name="Carlson J."/>
            <person name="Kinoshita T."/>
            <person name="Ohta Y."/>
            <person name="Mawaribuchi S."/>
            <person name="Jenkins J."/>
            <person name="Grimwood J."/>
            <person name="Schmutz J."/>
            <person name="Mitros T."/>
            <person name="Mozaffari S.V."/>
            <person name="Suzuki Y."/>
            <person name="Haramoto Y."/>
            <person name="Yamamoto T.S."/>
            <person name="Takagi C."/>
            <person name="Heald R."/>
            <person name="Miller K."/>
            <person name="Haudenschild C."/>
            <person name="Kitzman J."/>
            <person name="Nakayama T."/>
            <person name="Izutsu Y."/>
            <person name="Robert J."/>
            <person name="Fortriede J."/>
            <person name="Burns K."/>
            <person name="Lotay V."/>
            <person name="Karimi K."/>
            <person name="Yasuoka Y."/>
            <person name="Dichmann D.S."/>
            <person name="Flajnik M.F."/>
            <person name="Houston D.W."/>
            <person name="Shendure J."/>
            <person name="DuPasquier L."/>
            <person name="Vize P.D."/>
            <person name="Zorn A.M."/>
            <person name="Ito M."/>
            <person name="Marcotte E.M."/>
            <person name="Wallingford J.B."/>
            <person name="Ito Y."/>
            <person name="Asashima M."/>
            <person name="Ueno N."/>
            <person name="Matsuda Y."/>
            <person name="Veenstra G.J."/>
            <person name="Fujiyama A."/>
            <person name="Harland R.M."/>
            <person name="Taira M."/>
            <person name="Rokhsar D.S."/>
        </authorList>
    </citation>
    <scope>NUCLEOTIDE SEQUENCE [LARGE SCALE GENOMIC DNA]</scope>
    <source>
        <strain evidence="2">J</strain>
    </source>
</reference>
<proteinExistence type="predicted"/>
<dbReference type="EMBL" id="CM004469">
    <property type="protein sequence ID" value="OCT92801.1"/>
    <property type="molecule type" value="Genomic_DNA"/>
</dbReference>
<dbReference type="AlphaFoldDB" id="A0A974DKS6"/>
<evidence type="ECO:0000313" key="1">
    <source>
        <dbReference type="EMBL" id="OCT92801.1"/>
    </source>
</evidence>
<evidence type="ECO:0000313" key="2">
    <source>
        <dbReference type="Proteomes" id="UP000694892"/>
    </source>
</evidence>
<sequence length="114" mass="12205">MAALHVRPLYSRLASPSLLKVKRNSLQIPRQSTVSGNVVQQPKSPRLKSRALRGQSGIIEGSSGMRSGFIQSDTGTFTTVPGNETIKTCVPHSLVTLPGGTEWAHGLRNPFPGT</sequence>
<name>A0A974DKS6_XENLA</name>
<protein>
    <submittedName>
        <fullName evidence="1">Uncharacterized protein</fullName>
    </submittedName>
</protein>